<keyword evidence="10" id="KW-0966">Cell projection</keyword>
<keyword evidence="11" id="KW-1185">Reference proteome</keyword>
<proteinExistence type="inferred from homology"/>
<keyword evidence="3" id="KW-1003">Cell membrane</keyword>
<comment type="similarity">
    <text evidence="2">Belongs to the MotB family.</text>
</comment>
<dbReference type="Pfam" id="PF13677">
    <property type="entry name" value="MotB_plug"/>
    <property type="match status" value="1"/>
</dbReference>
<dbReference type="PROSITE" id="PS51123">
    <property type="entry name" value="OMPA_2"/>
    <property type="match status" value="1"/>
</dbReference>
<organism evidence="10 11">
    <name type="scientific">Marinomonas phaeophyticola</name>
    <dbReference type="NCBI Taxonomy" id="3004091"/>
    <lineage>
        <taxon>Bacteria</taxon>
        <taxon>Pseudomonadati</taxon>
        <taxon>Pseudomonadota</taxon>
        <taxon>Gammaproteobacteria</taxon>
        <taxon>Oceanospirillales</taxon>
        <taxon>Oceanospirillaceae</taxon>
        <taxon>Marinomonas</taxon>
    </lineage>
</organism>
<reference evidence="10" key="1">
    <citation type="submission" date="2022-12" db="EMBL/GenBank/DDBJ databases">
        <title>Marinomonas 15G1-11 sp. nov, isolated from marine algae.</title>
        <authorList>
            <person name="Butt M."/>
            <person name="Choi D.G."/>
            <person name="Kim J.M."/>
            <person name="Lee J.K."/>
            <person name="Baek J.H."/>
            <person name="Jeon C.O."/>
        </authorList>
    </citation>
    <scope>NUCLEOTIDE SEQUENCE</scope>
    <source>
        <strain evidence="10">15G1-11</strain>
    </source>
</reference>
<dbReference type="RefSeq" id="WP_269122198.1">
    <property type="nucleotide sequence ID" value="NZ_JAPUBN010000006.1"/>
</dbReference>
<keyword evidence="4 8" id="KW-0812">Transmembrane</keyword>
<dbReference type="PANTHER" id="PTHR30329">
    <property type="entry name" value="STATOR ELEMENT OF FLAGELLAR MOTOR COMPLEX"/>
    <property type="match status" value="1"/>
</dbReference>
<dbReference type="EMBL" id="JAPUBN010000006">
    <property type="protein sequence ID" value="MCZ2720366.1"/>
    <property type="molecule type" value="Genomic_DNA"/>
</dbReference>
<evidence type="ECO:0000256" key="3">
    <source>
        <dbReference type="ARBA" id="ARBA00022475"/>
    </source>
</evidence>
<evidence type="ECO:0000256" key="1">
    <source>
        <dbReference type="ARBA" id="ARBA00004162"/>
    </source>
</evidence>
<accession>A0ABT4JPR2</accession>
<evidence type="ECO:0000256" key="2">
    <source>
        <dbReference type="ARBA" id="ARBA00008914"/>
    </source>
</evidence>
<evidence type="ECO:0000313" key="10">
    <source>
        <dbReference type="EMBL" id="MCZ2720366.1"/>
    </source>
</evidence>
<feature type="transmembrane region" description="Helical" evidence="8">
    <location>
        <begin position="14"/>
        <end position="35"/>
    </location>
</feature>
<evidence type="ECO:0000256" key="8">
    <source>
        <dbReference type="SAM" id="Phobius"/>
    </source>
</evidence>
<dbReference type="Gene3D" id="3.30.1330.60">
    <property type="entry name" value="OmpA-like domain"/>
    <property type="match status" value="1"/>
</dbReference>
<dbReference type="InterPro" id="IPR050330">
    <property type="entry name" value="Bact_OuterMem_StrucFunc"/>
</dbReference>
<dbReference type="SUPFAM" id="SSF103088">
    <property type="entry name" value="OmpA-like"/>
    <property type="match status" value="1"/>
</dbReference>
<dbReference type="PANTHER" id="PTHR30329:SF21">
    <property type="entry name" value="LIPOPROTEIN YIAD-RELATED"/>
    <property type="match status" value="1"/>
</dbReference>
<dbReference type="Pfam" id="PF00691">
    <property type="entry name" value="OmpA"/>
    <property type="match status" value="1"/>
</dbReference>
<keyword evidence="5 8" id="KW-1133">Transmembrane helix</keyword>
<feature type="domain" description="OmpA-like" evidence="9">
    <location>
        <begin position="130"/>
        <end position="251"/>
    </location>
</feature>
<comment type="subcellular location">
    <subcellularLocation>
        <location evidence="1">Cell membrane</location>
        <topology evidence="1">Single-pass membrane protein</topology>
    </subcellularLocation>
</comment>
<dbReference type="CDD" id="cd07185">
    <property type="entry name" value="OmpA_C-like"/>
    <property type="match status" value="1"/>
</dbReference>
<dbReference type="InterPro" id="IPR036737">
    <property type="entry name" value="OmpA-like_sf"/>
</dbReference>
<sequence>MSDPLFEEDEVPTWIFTFADLMSLLLVFFILMYSLSKMTETTLESALSSIQIALSSNGANINQSPRFYSGGGSKLIAPETPQLADTQDLTFSEEPIDTEEREQVNEIANDIANKMVSSNLSNAVSVFEDGEKITIRVDGQTLFESGEAQLSYEAEFIFNKLIDIFNRYPEYSISIQGHTDNIPINTVRYPSNWELSAIRATTALRYFLEAGFRPERMTATGYADSIPLVRNDSPENRAINRRAEFVLQKDPDLQKLYGK</sequence>
<evidence type="ECO:0000256" key="5">
    <source>
        <dbReference type="ARBA" id="ARBA00022989"/>
    </source>
</evidence>
<keyword evidence="10" id="KW-0282">Flagellum</keyword>
<name>A0ABT4JPR2_9GAMM</name>
<keyword evidence="10" id="KW-0969">Cilium</keyword>
<keyword evidence="6 7" id="KW-0472">Membrane</keyword>
<dbReference type="InterPro" id="IPR025713">
    <property type="entry name" value="MotB-like_N_dom"/>
</dbReference>
<evidence type="ECO:0000256" key="6">
    <source>
        <dbReference type="ARBA" id="ARBA00023136"/>
    </source>
</evidence>
<evidence type="ECO:0000256" key="7">
    <source>
        <dbReference type="PROSITE-ProRule" id="PRU00473"/>
    </source>
</evidence>
<evidence type="ECO:0000259" key="9">
    <source>
        <dbReference type="PROSITE" id="PS51123"/>
    </source>
</evidence>
<dbReference type="Proteomes" id="UP001149719">
    <property type="component" value="Unassembled WGS sequence"/>
</dbReference>
<evidence type="ECO:0000256" key="4">
    <source>
        <dbReference type="ARBA" id="ARBA00022692"/>
    </source>
</evidence>
<evidence type="ECO:0000313" key="11">
    <source>
        <dbReference type="Proteomes" id="UP001149719"/>
    </source>
</evidence>
<comment type="caution">
    <text evidence="10">The sequence shown here is derived from an EMBL/GenBank/DDBJ whole genome shotgun (WGS) entry which is preliminary data.</text>
</comment>
<protein>
    <submittedName>
        <fullName evidence="10">Flagellar motor protein MotB</fullName>
    </submittedName>
</protein>
<gene>
    <name evidence="10" type="ORF">O1D97_01585</name>
</gene>
<dbReference type="InterPro" id="IPR006665">
    <property type="entry name" value="OmpA-like"/>
</dbReference>